<name>A0A2T7P2D3_POMCA</name>
<reference evidence="1 2" key="1">
    <citation type="submission" date="2018-04" db="EMBL/GenBank/DDBJ databases">
        <title>The genome of golden apple snail Pomacea canaliculata provides insight into stress tolerance and invasive adaptation.</title>
        <authorList>
            <person name="Liu C."/>
            <person name="Liu B."/>
            <person name="Ren Y."/>
            <person name="Zhang Y."/>
            <person name="Wang H."/>
            <person name="Li S."/>
            <person name="Jiang F."/>
            <person name="Yin L."/>
            <person name="Zhang G."/>
            <person name="Qian W."/>
            <person name="Fan W."/>
        </authorList>
    </citation>
    <scope>NUCLEOTIDE SEQUENCE [LARGE SCALE GENOMIC DNA]</scope>
    <source>
        <strain evidence="1">SZHN2017</strain>
        <tissue evidence="1">Muscle</tissue>
    </source>
</reference>
<evidence type="ECO:0000313" key="1">
    <source>
        <dbReference type="EMBL" id="PVD27570.1"/>
    </source>
</evidence>
<evidence type="ECO:0008006" key="3">
    <source>
        <dbReference type="Google" id="ProtNLM"/>
    </source>
</evidence>
<comment type="caution">
    <text evidence="1">The sequence shown here is derived from an EMBL/GenBank/DDBJ whole genome shotgun (WGS) entry which is preliminary data.</text>
</comment>
<gene>
    <name evidence="1" type="ORF">C0Q70_12732</name>
</gene>
<protein>
    <recommendedName>
        <fullName evidence="3">Ig-like domain-containing protein</fullName>
    </recommendedName>
</protein>
<sequence length="132" mass="14635">MKHDQWQILVGIKRQARFHLINGAVGGTHIKGRTACCSGHAWRRTRLRVTLVTDAGGGQQHQSRPRVPTSSRVASVGGQQILDCSIIFPGDQPINYILQWRKEGIKDPILFKYDGYSPQVTLPAALPPRLAT</sequence>
<accession>A0A2T7P2D3</accession>
<evidence type="ECO:0000313" key="2">
    <source>
        <dbReference type="Proteomes" id="UP000245119"/>
    </source>
</evidence>
<dbReference type="Proteomes" id="UP000245119">
    <property type="component" value="Linkage Group LG7"/>
</dbReference>
<organism evidence="1 2">
    <name type="scientific">Pomacea canaliculata</name>
    <name type="common">Golden apple snail</name>
    <dbReference type="NCBI Taxonomy" id="400727"/>
    <lineage>
        <taxon>Eukaryota</taxon>
        <taxon>Metazoa</taxon>
        <taxon>Spiralia</taxon>
        <taxon>Lophotrochozoa</taxon>
        <taxon>Mollusca</taxon>
        <taxon>Gastropoda</taxon>
        <taxon>Caenogastropoda</taxon>
        <taxon>Architaenioglossa</taxon>
        <taxon>Ampullarioidea</taxon>
        <taxon>Ampullariidae</taxon>
        <taxon>Pomacea</taxon>
    </lineage>
</organism>
<keyword evidence="2" id="KW-1185">Reference proteome</keyword>
<dbReference type="AlphaFoldDB" id="A0A2T7P2D3"/>
<proteinExistence type="predicted"/>
<dbReference type="EMBL" id="PZQS01000007">
    <property type="protein sequence ID" value="PVD27570.1"/>
    <property type="molecule type" value="Genomic_DNA"/>
</dbReference>
<dbReference type="OrthoDB" id="6234674at2759"/>